<dbReference type="InterPro" id="IPR023346">
    <property type="entry name" value="Lysozyme-like_dom_sf"/>
</dbReference>
<evidence type="ECO:0000256" key="2">
    <source>
        <dbReference type="SAM" id="SignalP"/>
    </source>
</evidence>
<dbReference type="CDD" id="cd16894">
    <property type="entry name" value="MltD-like"/>
    <property type="match status" value="1"/>
</dbReference>
<comment type="caution">
    <text evidence="4">The sequence shown here is derived from an EMBL/GenBank/DDBJ whole genome shotgun (WGS) entry which is preliminary data.</text>
</comment>
<protein>
    <submittedName>
        <fullName evidence="4">LysM peptidoglycan-binding domain-containing protein</fullName>
    </submittedName>
</protein>
<dbReference type="PANTHER" id="PTHR33734">
    <property type="entry name" value="LYSM DOMAIN-CONTAINING GPI-ANCHORED PROTEIN 2"/>
    <property type="match status" value="1"/>
</dbReference>
<feature type="chain" id="PRO_5045992195" evidence="2">
    <location>
        <begin position="19"/>
        <end position="774"/>
    </location>
</feature>
<feature type="domain" description="LysM" evidence="3">
    <location>
        <begin position="378"/>
        <end position="422"/>
    </location>
</feature>
<keyword evidence="5" id="KW-1185">Reference proteome</keyword>
<feature type="compositionally biased region" description="Polar residues" evidence="1">
    <location>
        <begin position="505"/>
        <end position="514"/>
    </location>
</feature>
<feature type="domain" description="LysM" evidence="3">
    <location>
        <begin position="729"/>
        <end position="772"/>
    </location>
</feature>
<dbReference type="Pfam" id="PF01464">
    <property type="entry name" value="SLT"/>
    <property type="match status" value="1"/>
</dbReference>
<gene>
    <name evidence="4" type="ORF">J2I46_25965</name>
</gene>
<dbReference type="Pfam" id="PF01476">
    <property type="entry name" value="LysM"/>
    <property type="match status" value="3"/>
</dbReference>
<dbReference type="SMART" id="SM00257">
    <property type="entry name" value="LysM"/>
    <property type="match status" value="4"/>
</dbReference>
<dbReference type="RefSeq" id="WP_207332012.1">
    <property type="nucleotide sequence ID" value="NZ_JAFMYW010000010.1"/>
</dbReference>
<dbReference type="Proteomes" id="UP000664628">
    <property type="component" value="Unassembled WGS sequence"/>
</dbReference>
<feature type="signal peptide" evidence="2">
    <location>
        <begin position="1"/>
        <end position="18"/>
    </location>
</feature>
<name>A0ABS3JPX7_9BACT</name>
<dbReference type="InterPro" id="IPR018392">
    <property type="entry name" value="LysM"/>
</dbReference>
<dbReference type="Gene3D" id="3.10.350.10">
    <property type="entry name" value="LysM domain"/>
    <property type="match status" value="2"/>
</dbReference>
<keyword evidence="2" id="KW-0732">Signal</keyword>
<feature type="compositionally biased region" description="Low complexity" evidence="1">
    <location>
        <begin position="590"/>
        <end position="605"/>
    </location>
</feature>
<proteinExistence type="predicted"/>
<reference evidence="4 5" key="1">
    <citation type="submission" date="2021-03" db="EMBL/GenBank/DDBJ databases">
        <title>Fibrella sp. HMF5405 genome sequencing and assembly.</title>
        <authorList>
            <person name="Kang H."/>
            <person name="Kim H."/>
            <person name="Bae S."/>
            <person name="Joh K."/>
        </authorList>
    </citation>
    <scope>NUCLEOTIDE SEQUENCE [LARGE SCALE GENOMIC DNA]</scope>
    <source>
        <strain evidence="4 5">HMF5405</strain>
    </source>
</reference>
<feature type="compositionally biased region" description="Polar residues" evidence="1">
    <location>
        <begin position="606"/>
        <end position="623"/>
    </location>
</feature>
<organism evidence="4 5">
    <name type="scientific">Fibrella forsythiae</name>
    <dbReference type="NCBI Taxonomy" id="2817061"/>
    <lineage>
        <taxon>Bacteria</taxon>
        <taxon>Pseudomonadati</taxon>
        <taxon>Bacteroidota</taxon>
        <taxon>Cytophagia</taxon>
        <taxon>Cytophagales</taxon>
        <taxon>Spirosomataceae</taxon>
        <taxon>Fibrella</taxon>
    </lineage>
</organism>
<dbReference type="CDD" id="cd00118">
    <property type="entry name" value="LysM"/>
    <property type="match status" value="2"/>
</dbReference>
<dbReference type="InterPro" id="IPR036779">
    <property type="entry name" value="LysM_dom_sf"/>
</dbReference>
<feature type="region of interest" description="Disordered" evidence="1">
    <location>
        <begin position="432"/>
        <end position="538"/>
    </location>
</feature>
<evidence type="ECO:0000313" key="5">
    <source>
        <dbReference type="Proteomes" id="UP000664628"/>
    </source>
</evidence>
<dbReference type="Gene3D" id="1.10.530.10">
    <property type="match status" value="1"/>
</dbReference>
<evidence type="ECO:0000259" key="3">
    <source>
        <dbReference type="PROSITE" id="PS51782"/>
    </source>
</evidence>
<evidence type="ECO:0000313" key="4">
    <source>
        <dbReference type="EMBL" id="MBO0952054.1"/>
    </source>
</evidence>
<feature type="compositionally biased region" description="Basic and acidic residues" evidence="1">
    <location>
        <begin position="562"/>
        <end position="571"/>
    </location>
</feature>
<dbReference type="SUPFAM" id="SSF53955">
    <property type="entry name" value="Lysozyme-like"/>
    <property type="match status" value="1"/>
</dbReference>
<accession>A0ABS3JPX7</accession>
<feature type="compositionally biased region" description="Low complexity" evidence="1">
    <location>
        <begin position="516"/>
        <end position="531"/>
    </location>
</feature>
<sequence>MKYALSFFLFWLTLASIAQPLPTPTVPEQATFADLTVRFDPDARRLIQQDVNALMNNRQYWNAKLDRALLYFPIIESVLLNEKIPTDFKYLALQESSLTPDAVSSSQAVGFWQFKRETAQDYGMVVNEEVDERKNISASTAAAARYLRRSNGMYTNWLSSLFSFYLGTGGISKIVSPEWANSRDITLDGRTDRYMLRFFAHKLAVEYAIRTYQPVNTFSLVEYTGGAGKTINEIAGELSLNANDIRTYNRWLLIDHVPIDKPYVLVIPTPNGQINDLRQRIAQTTDKPIKAVITDDIGFPVLKRVTLATTSVNDPVLYEINGLPGIQAQDGDNAGSLARKAKISLSSFLRFNDLGERDAISSGEVYYLAKKRKKALVPFHTARPDETMRGISQRYALRLKKLLRYNRMDRVQKLQVGRVLWLRERRPSKTPIEVITAPTPPVYDNSPATPSNRPVVERPGMDATASGQIPRNASERKRYQPKLVGSATPSAQTDEQRVAEPNPAPSKTASNPTNRPVAASPTPTVTTAVTPDRANPGETVEVPIAAPRDAGSPQRTIIVRSEGESVRERTTPARQVPGTLPETPDPVGSTASAPATRPVTTTTPAKQQQPIERTPIPRNQTVSIPPLPPMTTSPAPAETSKGRTMKHTIEAGQTYYSLSRYYGISVEDLLAANNLTLDDKLAVGQSLVVPNVPSGYPVGQPTSVPAAASGATTRPVSPAPVATPVAEPTYHVVAKGETLYRISKTYNVTIEQLMQWNDLPNLGVKEGQKLKVSL</sequence>
<dbReference type="PROSITE" id="PS51782">
    <property type="entry name" value="LYSM"/>
    <property type="match status" value="3"/>
</dbReference>
<dbReference type="EMBL" id="JAFMYW010000010">
    <property type="protein sequence ID" value="MBO0952054.1"/>
    <property type="molecule type" value="Genomic_DNA"/>
</dbReference>
<dbReference type="SUPFAM" id="SSF54106">
    <property type="entry name" value="LysM domain"/>
    <property type="match status" value="3"/>
</dbReference>
<dbReference type="InterPro" id="IPR008258">
    <property type="entry name" value="Transglycosylase_SLT_dom_1"/>
</dbReference>
<dbReference type="PANTHER" id="PTHR33734:SF22">
    <property type="entry name" value="MEMBRANE-BOUND LYTIC MUREIN TRANSGLYCOSYLASE D"/>
    <property type="match status" value="1"/>
</dbReference>
<evidence type="ECO:0000256" key="1">
    <source>
        <dbReference type="SAM" id="MobiDB-lite"/>
    </source>
</evidence>
<feature type="region of interest" description="Disordered" evidence="1">
    <location>
        <begin position="562"/>
        <end position="643"/>
    </location>
</feature>
<feature type="domain" description="LysM" evidence="3">
    <location>
        <begin position="645"/>
        <end position="689"/>
    </location>
</feature>